<organism evidence="8 9">
    <name type="scientific">Chitinophaga dinghuensis</name>
    <dbReference type="NCBI Taxonomy" id="1539050"/>
    <lineage>
        <taxon>Bacteria</taxon>
        <taxon>Pseudomonadati</taxon>
        <taxon>Bacteroidota</taxon>
        <taxon>Chitinophagia</taxon>
        <taxon>Chitinophagales</taxon>
        <taxon>Chitinophagaceae</taxon>
        <taxon>Chitinophaga</taxon>
    </lineage>
</organism>
<proteinExistence type="inferred from homology"/>
<dbReference type="InterPro" id="IPR033985">
    <property type="entry name" value="SusD-like_N"/>
</dbReference>
<dbReference type="Pfam" id="PF07980">
    <property type="entry name" value="SusD_RagB"/>
    <property type="match status" value="1"/>
</dbReference>
<dbReference type="Gene3D" id="1.25.40.390">
    <property type="match status" value="1"/>
</dbReference>
<reference evidence="8 9" key="1">
    <citation type="submission" date="2018-06" db="EMBL/GenBank/DDBJ databases">
        <title>Genomic Encyclopedia of Archaeal and Bacterial Type Strains, Phase II (KMG-II): from individual species to whole genera.</title>
        <authorList>
            <person name="Goeker M."/>
        </authorList>
    </citation>
    <scope>NUCLEOTIDE SEQUENCE [LARGE SCALE GENOMIC DNA]</scope>
    <source>
        <strain evidence="8 9">DSM 29821</strain>
    </source>
</reference>
<dbReference type="InterPro" id="IPR011990">
    <property type="entry name" value="TPR-like_helical_dom_sf"/>
</dbReference>
<dbReference type="InterPro" id="IPR012944">
    <property type="entry name" value="SusD_RagB_dom"/>
</dbReference>
<sequence>MKLYPTTKHKFYRSRKPKAIIILAAGLMLTGACKKFLEQQPDSTWTSMDTPAKVAKLLGTSYPQSSYIVMCEAKSDNVEDKAVGQSERPNSDSYLFRDVESIEEDSPEAYWAAAYAAIAAANQALKACAEAPDTAAYTAQKGEALVARAYAHFMLVNLFSPIYSEATAGSSMGIPYVTEPETVVNKIYQRKTVAYVYEMIEKDLLAGLPLLKDDSYTVSRYHFNRVAANAFASRFYLFKKDYQKVGYYANQAFPADQLGLHMRLWNTRYNTMSPAQIWDLYSNAAEDANLLIVETKSLMGRYMGRYRYDLSFAKEMEIIGDNVTGGKFAYPVYYYGNQDYFVPKATEYFVKNSVNATIGQPYTMNVLFTTEEVLFNRAEANAWLGNYDAVLKDLNLFASKRITNYNSTTHAITLAKIQNYYRITDVRQAYLKTILDFKRAEYIQEGMRWFDLLRYDATITHNTFDGKVLQLKPGDDMRVFQLPQTAVNSGLELNPRK</sequence>
<evidence type="ECO:0000313" key="8">
    <source>
        <dbReference type="EMBL" id="RAJ77436.1"/>
    </source>
</evidence>
<evidence type="ECO:0000256" key="2">
    <source>
        <dbReference type="ARBA" id="ARBA00006275"/>
    </source>
</evidence>
<feature type="domain" description="RagB/SusD" evidence="6">
    <location>
        <begin position="365"/>
        <end position="458"/>
    </location>
</feature>
<dbReference type="RefSeq" id="WP_170137848.1">
    <property type="nucleotide sequence ID" value="NZ_QLMA01000007.1"/>
</dbReference>
<keyword evidence="4" id="KW-0472">Membrane</keyword>
<evidence type="ECO:0000256" key="4">
    <source>
        <dbReference type="ARBA" id="ARBA00023136"/>
    </source>
</evidence>
<comment type="similarity">
    <text evidence="2">Belongs to the SusD family.</text>
</comment>
<evidence type="ECO:0000259" key="7">
    <source>
        <dbReference type="Pfam" id="PF14322"/>
    </source>
</evidence>
<evidence type="ECO:0000256" key="3">
    <source>
        <dbReference type="ARBA" id="ARBA00022729"/>
    </source>
</evidence>
<feature type="domain" description="SusD-like N-terminal" evidence="7">
    <location>
        <begin position="35"/>
        <end position="237"/>
    </location>
</feature>
<accession>A0A327VSA1</accession>
<comment type="subcellular location">
    <subcellularLocation>
        <location evidence="1">Cell outer membrane</location>
    </subcellularLocation>
</comment>
<dbReference type="SUPFAM" id="SSF48452">
    <property type="entry name" value="TPR-like"/>
    <property type="match status" value="1"/>
</dbReference>
<name>A0A327VSA1_9BACT</name>
<keyword evidence="5" id="KW-0998">Cell outer membrane</keyword>
<dbReference type="EMBL" id="QLMA01000007">
    <property type="protein sequence ID" value="RAJ77436.1"/>
    <property type="molecule type" value="Genomic_DNA"/>
</dbReference>
<comment type="caution">
    <text evidence="8">The sequence shown here is derived from an EMBL/GenBank/DDBJ whole genome shotgun (WGS) entry which is preliminary data.</text>
</comment>
<evidence type="ECO:0000259" key="6">
    <source>
        <dbReference type="Pfam" id="PF07980"/>
    </source>
</evidence>
<evidence type="ECO:0000256" key="1">
    <source>
        <dbReference type="ARBA" id="ARBA00004442"/>
    </source>
</evidence>
<dbReference type="Pfam" id="PF14322">
    <property type="entry name" value="SusD-like_3"/>
    <property type="match status" value="1"/>
</dbReference>
<keyword evidence="9" id="KW-1185">Reference proteome</keyword>
<dbReference type="Proteomes" id="UP000249819">
    <property type="component" value="Unassembled WGS sequence"/>
</dbReference>
<gene>
    <name evidence="8" type="ORF">CLV59_107203</name>
</gene>
<dbReference type="PROSITE" id="PS51257">
    <property type="entry name" value="PROKAR_LIPOPROTEIN"/>
    <property type="match status" value="1"/>
</dbReference>
<protein>
    <submittedName>
        <fullName evidence="8">SusD-like starch-binding protein associating with outer membrane</fullName>
    </submittedName>
</protein>
<keyword evidence="3" id="KW-0732">Signal</keyword>
<evidence type="ECO:0000313" key="9">
    <source>
        <dbReference type="Proteomes" id="UP000249819"/>
    </source>
</evidence>
<dbReference type="GO" id="GO:0009279">
    <property type="term" value="C:cell outer membrane"/>
    <property type="evidence" value="ECO:0007669"/>
    <property type="project" value="UniProtKB-SubCell"/>
</dbReference>
<evidence type="ECO:0000256" key="5">
    <source>
        <dbReference type="ARBA" id="ARBA00023237"/>
    </source>
</evidence>
<dbReference type="AlphaFoldDB" id="A0A327VSA1"/>